<keyword evidence="1" id="KW-1185">Reference proteome</keyword>
<name>A0A5S6QA74_TRIMR</name>
<dbReference type="WBParaSite" id="TMUE_1000003990.1">
    <property type="protein sequence ID" value="TMUE_1000003990.1"/>
    <property type="gene ID" value="WBGene00298830"/>
</dbReference>
<protein>
    <submittedName>
        <fullName evidence="2">Uncharacterized protein</fullName>
    </submittedName>
</protein>
<dbReference type="AlphaFoldDB" id="A0A5S6QA74"/>
<proteinExistence type="predicted"/>
<dbReference type="Proteomes" id="UP000046395">
    <property type="component" value="Unassembled WGS sequence"/>
</dbReference>
<sequence length="75" mass="8801">MPNTLDQVKRSMSTCGSMKAEQVYRDLKPPPHLGRLREQTTCTTLPSPNLNKQWRNDLLTSALRFRMRWMYTGFV</sequence>
<accession>A0A5S6QA74</accession>
<reference evidence="2" key="1">
    <citation type="submission" date="2019-12" db="UniProtKB">
        <authorList>
            <consortium name="WormBaseParasite"/>
        </authorList>
    </citation>
    <scope>IDENTIFICATION</scope>
</reference>
<organism evidence="1 2">
    <name type="scientific">Trichuris muris</name>
    <name type="common">Mouse whipworm</name>
    <dbReference type="NCBI Taxonomy" id="70415"/>
    <lineage>
        <taxon>Eukaryota</taxon>
        <taxon>Metazoa</taxon>
        <taxon>Ecdysozoa</taxon>
        <taxon>Nematoda</taxon>
        <taxon>Enoplea</taxon>
        <taxon>Dorylaimia</taxon>
        <taxon>Trichinellida</taxon>
        <taxon>Trichuridae</taxon>
        <taxon>Trichuris</taxon>
    </lineage>
</organism>
<evidence type="ECO:0000313" key="1">
    <source>
        <dbReference type="Proteomes" id="UP000046395"/>
    </source>
</evidence>
<evidence type="ECO:0000313" key="2">
    <source>
        <dbReference type="WBParaSite" id="TMUE_1000003990.1"/>
    </source>
</evidence>